<dbReference type="EMBL" id="ML208754">
    <property type="protein sequence ID" value="TFK60595.1"/>
    <property type="molecule type" value="Genomic_DNA"/>
</dbReference>
<protein>
    <submittedName>
        <fullName evidence="1">Uncharacterized protein</fullName>
    </submittedName>
</protein>
<feature type="non-terminal residue" evidence="1">
    <location>
        <position position="102"/>
    </location>
</feature>
<evidence type="ECO:0000313" key="1">
    <source>
        <dbReference type="EMBL" id="TFK60595.1"/>
    </source>
</evidence>
<sequence length="102" mass="11933">SYRVELPLRLLQRGIHNVFHLSLLRVHVPNDDRLFPGRMDNQVADFEDKEYEWAVDRITGHSGTGVNSLFEIRWKSGDITWLPYDKVIDLNVLLQYLKLLGV</sequence>
<accession>A0ACD3A4F3</accession>
<keyword evidence="2" id="KW-1185">Reference proteome</keyword>
<name>A0ACD3A4F3_9AGAR</name>
<evidence type="ECO:0000313" key="2">
    <source>
        <dbReference type="Proteomes" id="UP000308600"/>
    </source>
</evidence>
<reference evidence="1 2" key="1">
    <citation type="journal article" date="2019" name="Nat. Ecol. Evol.">
        <title>Megaphylogeny resolves global patterns of mushroom evolution.</title>
        <authorList>
            <person name="Varga T."/>
            <person name="Krizsan K."/>
            <person name="Foldi C."/>
            <person name="Dima B."/>
            <person name="Sanchez-Garcia M."/>
            <person name="Sanchez-Ramirez S."/>
            <person name="Szollosi G.J."/>
            <person name="Szarkandi J.G."/>
            <person name="Papp V."/>
            <person name="Albert L."/>
            <person name="Andreopoulos W."/>
            <person name="Angelini C."/>
            <person name="Antonin V."/>
            <person name="Barry K.W."/>
            <person name="Bougher N.L."/>
            <person name="Buchanan P."/>
            <person name="Buyck B."/>
            <person name="Bense V."/>
            <person name="Catcheside P."/>
            <person name="Chovatia M."/>
            <person name="Cooper J."/>
            <person name="Damon W."/>
            <person name="Desjardin D."/>
            <person name="Finy P."/>
            <person name="Geml J."/>
            <person name="Haridas S."/>
            <person name="Hughes K."/>
            <person name="Justo A."/>
            <person name="Karasinski D."/>
            <person name="Kautmanova I."/>
            <person name="Kiss B."/>
            <person name="Kocsube S."/>
            <person name="Kotiranta H."/>
            <person name="LaButti K.M."/>
            <person name="Lechner B.E."/>
            <person name="Liimatainen K."/>
            <person name="Lipzen A."/>
            <person name="Lukacs Z."/>
            <person name="Mihaltcheva S."/>
            <person name="Morgado L.N."/>
            <person name="Niskanen T."/>
            <person name="Noordeloos M.E."/>
            <person name="Ohm R.A."/>
            <person name="Ortiz-Santana B."/>
            <person name="Ovrebo C."/>
            <person name="Racz N."/>
            <person name="Riley R."/>
            <person name="Savchenko A."/>
            <person name="Shiryaev A."/>
            <person name="Soop K."/>
            <person name="Spirin V."/>
            <person name="Szebenyi C."/>
            <person name="Tomsovsky M."/>
            <person name="Tulloss R.E."/>
            <person name="Uehling J."/>
            <person name="Grigoriev I.V."/>
            <person name="Vagvolgyi C."/>
            <person name="Papp T."/>
            <person name="Martin F.M."/>
            <person name="Miettinen O."/>
            <person name="Hibbett D.S."/>
            <person name="Nagy L.G."/>
        </authorList>
    </citation>
    <scope>NUCLEOTIDE SEQUENCE [LARGE SCALE GENOMIC DNA]</scope>
    <source>
        <strain evidence="1 2">NL-1719</strain>
    </source>
</reference>
<organism evidence="1 2">
    <name type="scientific">Pluteus cervinus</name>
    <dbReference type="NCBI Taxonomy" id="181527"/>
    <lineage>
        <taxon>Eukaryota</taxon>
        <taxon>Fungi</taxon>
        <taxon>Dikarya</taxon>
        <taxon>Basidiomycota</taxon>
        <taxon>Agaricomycotina</taxon>
        <taxon>Agaricomycetes</taxon>
        <taxon>Agaricomycetidae</taxon>
        <taxon>Agaricales</taxon>
        <taxon>Pluteineae</taxon>
        <taxon>Pluteaceae</taxon>
        <taxon>Pluteus</taxon>
    </lineage>
</organism>
<feature type="non-terminal residue" evidence="1">
    <location>
        <position position="1"/>
    </location>
</feature>
<gene>
    <name evidence="1" type="ORF">BDN72DRAFT_752192</name>
</gene>
<proteinExistence type="predicted"/>
<dbReference type="Proteomes" id="UP000308600">
    <property type="component" value="Unassembled WGS sequence"/>
</dbReference>